<evidence type="ECO:0000256" key="10">
    <source>
        <dbReference type="ARBA" id="ARBA00023136"/>
    </source>
</evidence>
<keyword evidence="10 14" id="KW-0472">Membrane</keyword>
<keyword evidence="9 14" id="KW-0443">Lipid metabolism</keyword>
<evidence type="ECO:0000256" key="3">
    <source>
        <dbReference type="ARBA" id="ARBA00007811"/>
    </source>
</evidence>
<evidence type="ECO:0000256" key="14">
    <source>
        <dbReference type="RuleBase" id="RU363109"/>
    </source>
</evidence>
<dbReference type="InterPro" id="IPR007482">
    <property type="entry name" value="Tyr_Pase-like_PTPLA"/>
</dbReference>
<keyword evidence="8 14" id="KW-1133">Transmembrane helix</keyword>
<sequence>MTSPSWLVAYNALSSIAWFSVLVLATSYPEAQPQFFQDTQAYVRLVQTFAIVEVYNSIVGNVRSPVFTTAVQVASRLLVVWGVFYVLPNSPANAHWAYITLCLSWSITEIIRYGYYALNIVTEGNPPKFLTWLRYNTFLVLYPTGVGSEVTILFKSLNEAESVVGAWYKYLFIVILATYIPGFYMLFSYMLKQRGKTMKKLGPKKEN</sequence>
<evidence type="ECO:0000256" key="11">
    <source>
        <dbReference type="ARBA" id="ARBA00023160"/>
    </source>
</evidence>
<dbReference type="GO" id="GO:0030497">
    <property type="term" value="P:fatty acid elongation"/>
    <property type="evidence" value="ECO:0007669"/>
    <property type="project" value="TreeGrafter"/>
</dbReference>
<dbReference type="OrthoDB" id="46988at2759"/>
<feature type="transmembrane region" description="Helical" evidence="14">
    <location>
        <begin position="7"/>
        <end position="29"/>
    </location>
</feature>
<proteinExistence type="inferred from homology"/>
<comment type="similarity">
    <text evidence="3 14">Belongs to the very long-chain fatty acids dehydratase HACD family.</text>
</comment>
<protein>
    <recommendedName>
        <fullName evidence="4 14">Very-long-chain (3R)-3-hydroxyacyl-CoA dehydratase</fullName>
        <ecNumber evidence="4 14">4.2.1.134</ecNumber>
    </recommendedName>
</protein>
<dbReference type="Proteomes" id="UP000094565">
    <property type="component" value="Chromosome 1"/>
</dbReference>
<feature type="transmembrane region" description="Helical" evidence="14">
    <location>
        <begin position="166"/>
        <end position="191"/>
    </location>
</feature>
<comment type="function">
    <text evidence="14">Catalyzes the third of the four reactions of the long-chain fatty acids elongation cycle. This endoplasmic reticulum-bound enzymatic process, allows the addition of two carbons to the chain of long- and very long-chain fatty acids/VLCFAs per cycle. This enzyme catalyzes the dehydration of the 3-hydroxyacyl-CoA intermediate into trans-2,3-enoyl-CoA, within each cycle of fatty acid elongation. Thereby, it participates to the production of VLCFAs of different chain lengths that are involved in multiple biological processes as precursors of membrane lipids and lipid mediators.</text>
</comment>
<accession>A0A1B2J827</accession>
<evidence type="ECO:0000256" key="1">
    <source>
        <dbReference type="ARBA" id="ARBA00004141"/>
    </source>
</evidence>
<evidence type="ECO:0000256" key="8">
    <source>
        <dbReference type="ARBA" id="ARBA00022989"/>
    </source>
</evidence>
<comment type="subcellular location">
    <subcellularLocation>
        <location evidence="14">Endoplasmic reticulum membrane</location>
        <topology evidence="14">Multi-pass membrane protein</topology>
    </subcellularLocation>
    <subcellularLocation>
        <location evidence="1">Membrane</location>
        <topology evidence="1">Multi-pass membrane protein</topology>
    </subcellularLocation>
</comment>
<keyword evidence="14" id="KW-0256">Endoplasmic reticulum</keyword>
<gene>
    <name evidence="15" type="primary">PHS1</name>
    <name evidence="15" type="ORF">ATY40_BA7500225</name>
</gene>
<dbReference type="GO" id="GO:0030148">
    <property type="term" value="P:sphingolipid biosynthetic process"/>
    <property type="evidence" value="ECO:0007669"/>
    <property type="project" value="TreeGrafter"/>
</dbReference>
<evidence type="ECO:0000256" key="9">
    <source>
        <dbReference type="ARBA" id="ARBA00023098"/>
    </source>
</evidence>
<evidence type="ECO:0000256" key="13">
    <source>
        <dbReference type="ARBA" id="ARBA00036671"/>
    </source>
</evidence>
<reference evidence="15 16" key="1">
    <citation type="submission" date="2016-02" db="EMBL/GenBank/DDBJ databases">
        <title>Comparative genomic and transcriptomic foundation for Pichia pastoris.</title>
        <authorList>
            <person name="Love K.R."/>
            <person name="Shah K.A."/>
            <person name="Whittaker C.A."/>
            <person name="Wu J."/>
            <person name="Bartlett M.C."/>
            <person name="Ma D."/>
            <person name="Leeson R.L."/>
            <person name="Priest M."/>
            <person name="Young S.K."/>
            <person name="Love J.C."/>
        </authorList>
    </citation>
    <scope>NUCLEOTIDE SEQUENCE [LARGE SCALE GENOMIC DNA]</scope>
    <source>
        <strain evidence="15 16">ATCC 28485</strain>
    </source>
</reference>
<dbReference type="GO" id="GO:0042761">
    <property type="term" value="P:very long-chain fatty acid biosynthetic process"/>
    <property type="evidence" value="ECO:0007669"/>
    <property type="project" value="TreeGrafter"/>
</dbReference>
<organism evidence="15 16">
    <name type="scientific">Komagataella pastoris</name>
    <name type="common">Yeast</name>
    <name type="synonym">Pichia pastoris</name>
    <dbReference type="NCBI Taxonomy" id="4922"/>
    <lineage>
        <taxon>Eukaryota</taxon>
        <taxon>Fungi</taxon>
        <taxon>Dikarya</taxon>
        <taxon>Ascomycota</taxon>
        <taxon>Saccharomycotina</taxon>
        <taxon>Pichiomycetes</taxon>
        <taxon>Pichiales</taxon>
        <taxon>Pichiaceae</taxon>
        <taxon>Komagataella</taxon>
    </lineage>
</organism>
<keyword evidence="16" id="KW-1185">Reference proteome</keyword>
<dbReference type="AlphaFoldDB" id="A0A1B2J827"/>
<dbReference type="UniPathway" id="UPA00094"/>
<dbReference type="PANTHER" id="PTHR11035:SF3">
    <property type="entry name" value="VERY-LONG-CHAIN (3R)-3-HYDROXYACYL-COA DEHYDRATASE"/>
    <property type="match status" value="1"/>
</dbReference>
<comment type="caution">
    <text evidence="14">Lacks conserved residue(s) required for the propagation of feature annotation.</text>
</comment>
<evidence type="ECO:0000256" key="12">
    <source>
        <dbReference type="ARBA" id="ARBA00023239"/>
    </source>
</evidence>
<evidence type="ECO:0000313" key="15">
    <source>
        <dbReference type="EMBL" id="ANZ74131.1"/>
    </source>
</evidence>
<evidence type="ECO:0000256" key="6">
    <source>
        <dbReference type="ARBA" id="ARBA00022692"/>
    </source>
</evidence>
<dbReference type="EC" id="4.2.1.134" evidence="4 14"/>
<evidence type="ECO:0000256" key="7">
    <source>
        <dbReference type="ARBA" id="ARBA00022832"/>
    </source>
</evidence>
<evidence type="ECO:0000256" key="5">
    <source>
        <dbReference type="ARBA" id="ARBA00022516"/>
    </source>
</evidence>
<keyword evidence="12 14" id="KW-0456">Lyase</keyword>
<dbReference type="GO" id="GO:0102158">
    <property type="term" value="F:very-long-chain (3R)-3-hydroxyacyl-CoA dehydratase activity"/>
    <property type="evidence" value="ECO:0007669"/>
    <property type="project" value="UniProtKB-EC"/>
</dbReference>
<name>A0A1B2J827_PICPA</name>
<keyword evidence="5 14" id="KW-0444">Lipid biosynthesis</keyword>
<comment type="pathway">
    <text evidence="2 14">Lipid metabolism; fatty acid biosynthesis.</text>
</comment>
<feature type="transmembrane region" description="Helical" evidence="14">
    <location>
        <begin position="96"/>
        <end position="115"/>
    </location>
</feature>
<comment type="catalytic activity">
    <reaction evidence="13 14">
        <text>a very-long-chain (3R)-3-hydroxyacyl-CoA = a very-long-chain (2E)-enoyl-CoA + H2O</text>
        <dbReference type="Rhea" id="RHEA:45812"/>
        <dbReference type="ChEBI" id="CHEBI:15377"/>
        <dbReference type="ChEBI" id="CHEBI:83728"/>
        <dbReference type="ChEBI" id="CHEBI:85440"/>
        <dbReference type="EC" id="4.2.1.134"/>
    </reaction>
</comment>
<evidence type="ECO:0000256" key="2">
    <source>
        <dbReference type="ARBA" id="ARBA00005194"/>
    </source>
</evidence>
<evidence type="ECO:0000313" key="16">
    <source>
        <dbReference type="Proteomes" id="UP000094565"/>
    </source>
</evidence>
<keyword evidence="6 14" id="KW-0812">Transmembrane</keyword>
<keyword evidence="7 14" id="KW-0276">Fatty acid metabolism</keyword>
<keyword evidence="11 14" id="KW-0275">Fatty acid biosynthesis</keyword>
<dbReference type="PANTHER" id="PTHR11035">
    <property type="entry name" value="VERY-LONG-CHAIN (3R)-3-HYDROXYACYL-COA DEHYDRATASE"/>
    <property type="match status" value="1"/>
</dbReference>
<evidence type="ECO:0000256" key="4">
    <source>
        <dbReference type="ARBA" id="ARBA00013122"/>
    </source>
</evidence>
<dbReference type="GO" id="GO:0005789">
    <property type="term" value="C:endoplasmic reticulum membrane"/>
    <property type="evidence" value="ECO:0007669"/>
    <property type="project" value="UniProtKB-SubCell"/>
</dbReference>
<dbReference type="Pfam" id="PF04387">
    <property type="entry name" value="PTPLA"/>
    <property type="match status" value="1"/>
</dbReference>
<dbReference type="EMBL" id="CP014584">
    <property type="protein sequence ID" value="ANZ74131.1"/>
    <property type="molecule type" value="Genomic_DNA"/>
</dbReference>
<feature type="transmembrane region" description="Helical" evidence="14">
    <location>
        <begin position="135"/>
        <end position="154"/>
    </location>
</feature>